<dbReference type="PANTHER" id="PTHR30295:SF1">
    <property type="entry name" value="DNA PROTECTION DURING STARVATION PROTEIN"/>
    <property type="match status" value="1"/>
</dbReference>
<reference evidence="4" key="2">
    <citation type="journal article" date="2012" name="PLoS ONE">
        <title>A Deeply Branching Thermophilic Bacterium with an Ancient Acetyl-CoA Pathway Dominates a Subsurface Ecosystem.</title>
        <authorList>
            <person name="Takami H."/>
            <person name="Noguchi H."/>
            <person name="Takaki Y."/>
            <person name="Uchiyama I."/>
            <person name="Toyoda A."/>
            <person name="Nishi S."/>
            <person name="Chee G.-J."/>
            <person name="Arai W."/>
            <person name="Nunoura T."/>
            <person name="Itoh T."/>
            <person name="Hattori M."/>
            <person name="Takai K."/>
        </authorList>
    </citation>
    <scope>NUCLEOTIDE SEQUENCE</scope>
</reference>
<name>H5SDB9_9BACT</name>
<evidence type="ECO:0000256" key="1">
    <source>
        <dbReference type="ARBA" id="ARBA00022434"/>
    </source>
</evidence>
<dbReference type="PROSITE" id="PS50905">
    <property type="entry name" value="FERRITIN_LIKE"/>
    <property type="match status" value="1"/>
</dbReference>
<keyword evidence="2" id="KW-0408">Iron</keyword>
<reference evidence="4" key="1">
    <citation type="journal article" date="2005" name="Environ. Microbiol.">
        <title>Genetic and functional properties of uncultivated thermophilic crenarchaeotes from a subsurface gold mine as revealed by analysis of genome fragments.</title>
        <authorList>
            <person name="Nunoura T."/>
            <person name="Hirayama H."/>
            <person name="Takami H."/>
            <person name="Oida H."/>
            <person name="Nishi S."/>
            <person name="Shimamura S."/>
            <person name="Suzuki Y."/>
            <person name="Inagaki F."/>
            <person name="Takai K."/>
            <person name="Nealson K.H."/>
            <person name="Horikoshi K."/>
        </authorList>
    </citation>
    <scope>NUCLEOTIDE SEQUENCE</scope>
</reference>
<dbReference type="GO" id="GO:0004322">
    <property type="term" value="F:ferroxidase activity"/>
    <property type="evidence" value="ECO:0007669"/>
    <property type="project" value="TreeGrafter"/>
</dbReference>
<evidence type="ECO:0000256" key="2">
    <source>
        <dbReference type="ARBA" id="ARBA00023004"/>
    </source>
</evidence>
<accession>H5SDB9</accession>
<dbReference type="PANTHER" id="PTHR30295">
    <property type="entry name" value="BACTERIOFERRITIN"/>
    <property type="match status" value="1"/>
</dbReference>
<dbReference type="GO" id="GO:0020037">
    <property type="term" value="F:heme binding"/>
    <property type="evidence" value="ECO:0007669"/>
    <property type="project" value="TreeGrafter"/>
</dbReference>
<dbReference type="GO" id="GO:0006879">
    <property type="term" value="P:intracellular iron ion homeostasis"/>
    <property type="evidence" value="ECO:0007669"/>
    <property type="project" value="UniProtKB-KW"/>
</dbReference>
<dbReference type="GO" id="GO:0005829">
    <property type="term" value="C:cytosol"/>
    <property type="evidence" value="ECO:0007669"/>
    <property type="project" value="TreeGrafter"/>
</dbReference>
<evidence type="ECO:0000313" key="4">
    <source>
        <dbReference type="EMBL" id="BAL54155.1"/>
    </source>
</evidence>
<dbReference type="InterPro" id="IPR009078">
    <property type="entry name" value="Ferritin-like_SF"/>
</dbReference>
<dbReference type="Pfam" id="PF00210">
    <property type="entry name" value="Ferritin"/>
    <property type="match status" value="1"/>
</dbReference>
<evidence type="ECO:0000259" key="3">
    <source>
        <dbReference type="PROSITE" id="PS50905"/>
    </source>
</evidence>
<dbReference type="InterPro" id="IPR012347">
    <property type="entry name" value="Ferritin-like"/>
</dbReference>
<protein>
    <submittedName>
        <fullName evidence="4">Bacterioferritin</fullName>
    </submittedName>
</protein>
<proteinExistence type="predicted"/>
<dbReference type="InterPro" id="IPR009040">
    <property type="entry name" value="Ferritin-like_diiron"/>
</dbReference>
<dbReference type="SUPFAM" id="SSF47240">
    <property type="entry name" value="Ferritin-like"/>
    <property type="match status" value="1"/>
</dbReference>
<dbReference type="InterPro" id="IPR008331">
    <property type="entry name" value="Ferritin_DPS_dom"/>
</dbReference>
<dbReference type="EMBL" id="AP011679">
    <property type="protein sequence ID" value="BAL54155.1"/>
    <property type="molecule type" value="Genomic_DNA"/>
</dbReference>
<dbReference type="Gene3D" id="1.20.1260.10">
    <property type="match status" value="1"/>
</dbReference>
<keyword evidence="1" id="KW-0409">Iron storage</keyword>
<gene>
    <name evidence="4" type="ORF">HGMM_F13B08C13</name>
</gene>
<dbReference type="AlphaFoldDB" id="H5SDB9"/>
<dbReference type="GO" id="GO:0008199">
    <property type="term" value="F:ferric iron binding"/>
    <property type="evidence" value="ECO:0007669"/>
    <property type="project" value="InterPro"/>
</dbReference>
<organism evidence="4">
    <name type="scientific">uncultured Acidobacteriota bacterium</name>
    <dbReference type="NCBI Taxonomy" id="171953"/>
    <lineage>
        <taxon>Bacteria</taxon>
        <taxon>Pseudomonadati</taxon>
        <taxon>Acidobacteriota</taxon>
        <taxon>environmental samples</taxon>
    </lineage>
</organism>
<feature type="domain" description="Ferritin-like diiron" evidence="3">
    <location>
        <begin position="1"/>
        <end position="138"/>
    </location>
</feature>
<sequence length="138" mass="15993">MDREKILNALNKALAQEHACFIRYKTHAAVITGPYAKPIREQLDEIAEDEESHARDLRDRITGLGGTPTMDVTAEDLIPAATLEEILRVNIEEEKKAIALYQEILEQIPREQRLLYETIEHILQDEQEHLEELERLRP</sequence>